<protein>
    <submittedName>
        <fullName evidence="1">Uncharacterized protein</fullName>
    </submittedName>
</protein>
<evidence type="ECO:0000313" key="2">
    <source>
        <dbReference type="Proteomes" id="UP000053660"/>
    </source>
</evidence>
<dbReference type="Proteomes" id="UP000053660">
    <property type="component" value="Unassembled WGS sequence"/>
</dbReference>
<proteinExistence type="predicted"/>
<dbReference type="AlphaFoldDB" id="A0A0B1SDY8"/>
<sequence length="135" mass="15735">MSIDALRLISEYMTPAGRINLARINASTSKALAKWEDVHSVLFDETKIILAGEVFRHQIDTEMDLVSWFSPQNLSHSYSWSSQSFLHSMNDVFRLCPHARRVWIQKRLRQEQLQALQQHSNVIELLYISSENFDT</sequence>
<keyword evidence="2" id="KW-1185">Reference proteome</keyword>
<dbReference type="OrthoDB" id="5845554at2759"/>
<dbReference type="EMBL" id="KN573024">
    <property type="protein sequence ID" value="KHJ83528.1"/>
    <property type="molecule type" value="Genomic_DNA"/>
</dbReference>
<organism evidence="1 2">
    <name type="scientific">Oesophagostomum dentatum</name>
    <name type="common">Nodular worm</name>
    <dbReference type="NCBI Taxonomy" id="61180"/>
    <lineage>
        <taxon>Eukaryota</taxon>
        <taxon>Metazoa</taxon>
        <taxon>Ecdysozoa</taxon>
        <taxon>Nematoda</taxon>
        <taxon>Chromadorea</taxon>
        <taxon>Rhabditida</taxon>
        <taxon>Rhabditina</taxon>
        <taxon>Rhabditomorpha</taxon>
        <taxon>Strongyloidea</taxon>
        <taxon>Strongylidae</taxon>
        <taxon>Oesophagostomum</taxon>
    </lineage>
</organism>
<accession>A0A0B1SDY8</accession>
<evidence type="ECO:0000313" key="1">
    <source>
        <dbReference type="EMBL" id="KHJ83528.1"/>
    </source>
</evidence>
<name>A0A0B1SDY8_OESDE</name>
<reference evidence="1 2" key="1">
    <citation type="submission" date="2014-03" db="EMBL/GenBank/DDBJ databases">
        <title>Draft genome of the hookworm Oesophagostomum dentatum.</title>
        <authorList>
            <person name="Mitreva M."/>
        </authorList>
    </citation>
    <scope>NUCLEOTIDE SEQUENCE [LARGE SCALE GENOMIC DNA]</scope>
    <source>
        <strain evidence="1 2">OD-Hann</strain>
    </source>
</reference>
<gene>
    <name evidence="1" type="ORF">OESDEN_16773</name>
</gene>